<evidence type="ECO:0000256" key="5">
    <source>
        <dbReference type="ARBA" id="ARBA00022556"/>
    </source>
</evidence>
<proteinExistence type="inferred from homology"/>
<dbReference type="EC" id="4.2.1.59" evidence="9"/>
<dbReference type="PANTHER" id="PTHR30272">
    <property type="entry name" value="3-HYDROXYACYL-[ACYL-CARRIER-PROTEIN] DEHYDRATASE"/>
    <property type="match status" value="1"/>
</dbReference>
<protein>
    <recommendedName>
        <fullName evidence="9">3-hydroxyacyl-[acyl-carrier-protein] dehydratase FabZ</fullName>
        <ecNumber evidence="9">4.2.1.59</ecNumber>
    </recommendedName>
    <alternativeName>
        <fullName evidence="9">(3R)-hydroxymyristoyl-[acyl-carrier-protein] dehydratase</fullName>
        <shortName evidence="9">(3R)-hydroxymyristoyl-ACP dehydrase</shortName>
    </alternativeName>
    <alternativeName>
        <fullName evidence="9">Beta-hydroxyacyl-ACP dehydratase</fullName>
    </alternativeName>
</protein>
<comment type="function">
    <text evidence="8 9">Involved in unsaturated fatty acids biosynthesis. Catalyzes the dehydration of short chain beta-hydroxyacyl-ACPs and long chain saturated and unsaturated beta-hydroxyacyl-ACPs.</text>
</comment>
<feature type="active site" evidence="9">
    <location>
        <position position="51"/>
    </location>
</feature>
<dbReference type="GO" id="GO:0016020">
    <property type="term" value="C:membrane"/>
    <property type="evidence" value="ECO:0007669"/>
    <property type="project" value="GOC"/>
</dbReference>
<dbReference type="AlphaFoldDB" id="A0A0N1JTM9"/>
<evidence type="ECO:0000313" key="10">
    <source>
        <dbReference type="EMBL" id="KPC55222.1"/>
    </source>
</evidence>
<keyword evidence="5 9" id="KW-0441">Lipid A biosynthesis</keyword>
<dbReference type="SUPFAM" id="SSF54637">
    <property type="entry name" value="Thioesterase/thiol ester dehydrase-isomerase"/>
    <property type="match status" value="1"/>
</dbReference>
<comment type="catalytic activity">
    <reaction evidence="9">
        <text>a (3R)-hydroxyacyl-[ACP] = a (2E)-enoyl-[ACP] + H2O</text>
        <dbReference type="Rhea" id="RHEA:13097"/>
        <dbReference type="Rhea" id="RHEA-COMP:9925"/>
        <dbReference type="Rhea" id="RHEA-COMP:9945"/>
        <dbReference type="ChEBI" id="CHEBI:15377"/>
        <dbReference type="ChEBI" id="CHEBI:78784"/>
        <dbReference type="ChEBI" id="CHEBI:78827"/>
        <dbReference type="EC" id="4.2.1.59"/>
    </reaction>
</comment>
<dbReference type="Pfam" id="PF07977">
    <property type="entry name" value="FabA"/>
    <property type="match status" value="1"/>
</dbReference>
<evidence type="ECO:0000256" key="2">
    <source>
        <dbReference type="ARBA" id="ARBA00009174"/>
    </source>
</evidence>
<evidence type="ECO:0000256" key="9">
    <source>
        <dbReference type="HAMAP-Rule" id="MF_00406"/>
    </source>
</evidence>
<dbReference type="PATRIC" id="fig|857265.3.peg.244"/>
<keyword evidence="3 9" id="KW-0963">Cytoplasm</keyword>
<evidence type="ECO:0000256" key="1">
    <source>
        <dbReference type="ARBA" id="ARBA00004496"/>
    </source>
</evidence>
<dbReference type="CDD" id="cd01288">
    <property type="entry name" value="FabZ"/>
    <property type="match status" value="1"/>
</dbReference>
<dbReference type="Gene3D" id="3.10.129.10">
    <property type="entry name" value="Hotdog Thioesterase"/>
    <property type="match status" value="1"/>
</dbReference>
<keyword evidence="4 9" id="KW-0444">Lipid biosynthesis</keyword>
<evidence type="ECO:0000256" key="6">
    <source>
        <dbReference type="ARBA" id="ARBA00023098"/>
    </source>
</evidence>
<evidence type="ECO:0000256" key="8">
    <source>
        <dbReference type="ARBA" id="ARBA00025049"/>
    </source>
</evidence>
<keyword evidence="6 9" id="KW-0443">Lipid metabolism</keyword>
<dbReference type="InterPro" id="IPR029069">
    <property type="entry name" value="HotDog_dom_sf"/>
</dbReference>
<accession>A0A0N1JTM9</accession>
<name>A0A0N1JTM9_9NEIS</name>
<keyword evidence="11" id="KW-1185">Reference proteome</keyword>
<evidence type="ECO:0000256" key="3">
    <source>
        <dbReference type="ARBA" id="ARBA00022490"/>
    </source>
</evidence>
<dbReference type="InterPro" id="IPR013114">
    <property type="entry name" value="FabA_FabZ"/>
</dbReference>
<comment type="similarity">
    <text evidence="2 9">Belongs to the thioester dehydratase family. FabZ subfamily.</text>
</comment>
<dbReference type="EMBL" id="LAQT01000001">
    <property type="protein sequence ID" value="KPC55222.1"/>
    <property type="molecule type" value="Genomic_DNA"/>
</dbReference>
<dbReference type="HAMAP" id="MF_00406">
    <property type="entry name" value="FabZ"/>
    <property type="match status" value="1"/>
</dbReference>
<dbReference type="GO" id="GO:0006633">
    <property type="term" value="P:fatty acid biosynthetic process"/>
    <property type="evidence" value="ECO:0007669"/>
    <property type="project" value="UniProtKB-UniRule"/>
</dbReference>
<dbReference type="STRING" id="857265.WG78_01150"/>
<keyword evidence="7 9" id="KW-0456">Lyase</keyword>
<organism evidence="10 11">
    <name type="scientific">Amantichitinum ursilacus</name>
    <dbReference type="NCBI Taxonomy" id="857265"/>
    <lineage>
        <taxon>Bacteria</taxon>
        <taxon>Pseudomonadati</taxon>
        <taxon>Pseudomonadota</taxon>
        <taxon>Betaproteobacteria</taxon>
        <taxon>Neisseriales</taxon>
        <taxon>Chitinibacteraceae</taxon>
        <taxon>Amantichitinum</taxon>
    </lineage>
</organism>
<evidence type="ECO:0000256" key="7">
    <source>
        <dbReference type="ARBA" id="ARBA00023239"/>
    </source>
</evidence>
<reference evidence="10 11" key="1">
    <citation type="submission" date="2015-07" db="EMBL/GenBank/DDBJ databases">
        <title>Draft genome sequence of the Amantichitinum ursilacus IGB-41, a new chitin-degrading bacterium.</title>
        <authorList>
            <person name="Kirstahler P."/>
            <person name="Guenther M."/>
            <person name="Grumaz C."/>
            <person name="Rupp S."/>
            <person name="Zibek S."/>
            <person name="Sohn K."/>
        </authorList>
    </citation>
    <scope>NUCLEOTIDE SEQUENCE [LARGE SCALE GENOMIC DNA]</scope>
    <source>
        <strain evidence="10 11">IGB-41</strain>
    </source>
</reference>
<sequence length="152" mass="16899">MSETMDINEIIKYLPHRYPFLLIDRVIELELGKSIKAIKNVTINEPFFPGHFPGYPVMPGVLIMEALAQAAGVLSFKSDGKEPDGSSLYFFAGIDNARFKRQVVPGDQLTLCVELLQSKRGIYKYAAKAYVGTELAAEAELLCAERKVNKSL</sequence>
<dbReference type="InterPro" id="IPR010084">
    <property type="entry name" value="FabZ"/>
</dbReference>
<dbReference type="NCBIfam" id="NF000582">
    <property type="entry name" value="PRK00006.1"/>
    <property type="match status" value="1"/>
</dbReference>
<gene>
    <name evidence="9 10" type="primary">fabZ</name>
    <name evidence="10" type="ORF">WG78_01150</name>
</gene>
<dbReference type="RefSeq" id="WP_201782310.1">
    <property type="nucleotide sequence ID" value="NZ_LAQT01000001.1"/>
</dbReference>
<dbReference type="PANTHER" id="PTHR30272:SF1">
    <property type="entry name" value="3-HYDROXYACYL-[ACYL-CARRIER-PROTEIN] DEHYDRATASE"/>
    <property type="match status" value="1"/>
</dbReference>
<dbReference type="GO" id="GO:0005737">
    <property type="term" value="C:cytoplasm"/>
    <property type="evidence" value="ECO:0007669"/>
    <property type="project" value="UniProtKB-SubCell"/>
</dbReference>
<dbReference type="GO" id="GO:0019171">
    <property type="term" value="F:(3R)-hydroxyacyl-[acyl-carrier-protein] dehydratase activity"/>
    <property type="evidence" value="ECO:0007669"/>
    <property type="project" value="UniProtKB-EC"/>
</dbReference>
<comment type="subcellular location">
    <subcellularLocation>
        <location evidence="1 9">Cytoplasm</location>
    </subcellularLocation>
</comment>
<evidence type="ECO:0000313" key="11">
    <source>
        <dbReference type="Proteomes" id="UP000037939"/>
    </source>
</evidence>
<comment type="caution">
    <text evidence="10">The sequence shown here is derived from an EMBL/GenBank/DDBJ whole genome shotgun (WGS) entry which is preliminary data.</text>
</comment>
<dbReference type="NCBIfam" id="TIGR01750">
    <property type="entry name" value="fabZ"/>
    <property type="match status" value="1"/>
</dbReference>
<dbReference type="FunFam" id="3.10.129.10:FF:000001">
    <property type="entry name" value="3-hydroxyacyl-[acyl-carrier-protein] dehydratase FabZ"/>
    <property type="match status" value="1"/>
</dbReference>
<evidence type="ECO:0000256" key="4">
    <source>
        <dbReference type="ARBA" id="ARBA00022516"/>
    </source>
</evidence>
<dbReference type="Proteomes" id="UP000037939">
    <property type="component" value="Unassembled WGS sequence"/>
</dbReference>
<dbReference type="GO" id="GO:0009245">
    <property type="term" value="P:lipid A biosynthetic process"/>
    <property type="evidence" value="ECO:0007669"/>
    <property type="project" value="UniProtKB-UniRule"/>
</dbReference>